<evidence type="ECO:0000313" key="3">
    <source>
        <dbReference type="Proteomes" id="UP000299102"/>
    </source>
</evidence>
<organism evidence="2 3">
    <name type="scientific">Eumeta variegata</name>
    <name type="common">Bagworm moth</name>
    <name type="synonym">Eumeta japonica</name>
    <dbReference type="NCBI Taxonomy" id="151549"/>
    <lineage>
        <taxon>Eukaryota</taxon>
        <taxon>Metazoa</taxon>
        <taxon>Ecdysozoa</taxon>
        <taxon>Arthropoda</taxon>
        <taxon>Hexapoda</taxon>
        <taxon>Insecta</taxon>
        <taxon>Pterygota</taxon>
        <taxon>Neoptera</taxon>
        <taxon>Endopterygota</taxon>
        <taxon>Lepidoptera</taxon>
        <taxon>Glossata</taxon>
        <taxon>Ditrysia</taxon>
        <taxon>Tineoidea</taxon>
        <taxon>Psychidae</taxon>
        <taxon>Oiketicinae</taxon>
        <taxon>Eumeta</taxon>
    </lineage>
</organism>
<dbReference type="Proteomes" id="UP000299102">
    <property type="component" value="Unassembled WGS sequence"/>
</dbReference>
<evidence type="ECO:0000256" key="1">
    <source>
        <dbReference type="SAM" id="MobiDB-lite"/>
    </source>
</evidence>
<feature type="region of interest" description="Disordered" evidence="1">
    <location>
        <begin position="93"/>
        <end position="174"/>
    </location>
</feature>
<dbReference type="AlphaFoldDB" id="A0A4C1VI18"/>
<name>A0A4C1VI18_EUMVA</name>
<dbReference type="EMBL" id="BGZK01000341">
    <property type="protein sequence ID" value="GBP37947.1"/>
    <property type="molecule type" value="Genomic_DNA"/>
</dbReference>
<comment type="caution">
    <text evidence="2">The sequence shown here is derived from an EMBL/GenBank/DDBJ whole genome shotgun (WGS) entry which is preliminary data.</text>
</comment>
<feature type="compositionally biased region" description="Basic and acidic residues" evidence="1">
    <location>
        <begin position="130"/>
        <end position="140"/>
    </location>
</feature>
<keyword evidence="3" id="KW-1185">Reference proteome</keyword>
<proteinExistence type="predicted"/>
<reference evidence="2 3" key="1">
    <citation type="journal article" date="2019" name="Commun. Biol.">
        <title>The bagworm genome reveals a unique fibroin gene that provides high tensile strength.</title>
        <authorList>
            <person name="Kono N."/>
            <person name="Nakamura H."/>
            <person name="Ohtoshi R."/>
            <person name="Tomita M."/>
            <person name="Numata K."/>
            <person name="Arakawa K."/>
        </authorList>
    </citation>
    <scope>NUCLEOTIDE SEQUENCE [LARGE SCALE GENOMIC DNA]</scope>
</reference>
<feature type="compositionally biased region" description="Polar residues" evidence="1">
    <location>
        <begin position="311"/>
        <end position="325"/>
    </location>
</feature>
<accession>A0A4C1VI18</accession>
<dbReference type="OrthoDB" id="10046062at2759"/>
<protein>
    <submittedName>
        <fullName evidence="2">Uncharacterized protein</fullName>
    </submittedName>
</protein>
<evidence type="ECO:0000313" key="2">
    <source>
        <dbReference type="EMBL" id="GBP37947.1"/>
    </source>
</evidence>
<gene>
    <name evidence="2" type="ORF">EVAR_84934_1</name>
</gene>
<feature type="region of interest" description="Disordered" evidence="1">
    <location>
        <begin position="286"/>
        <end position="325"/>
    </location>
</feature>
<sequence>MLFAAFIGLPSAANLVQYGAKARRILSPRLLIGNSRRLPSLECPKVCNPLILLMLFSEEPARNSYKEGCRHLSSRSHHFTILLSDVAFVTRQGHSESKGAKKREKGGNAKPSRGVATSFGFRRRPASSSRADDNARRPRDGNGNTGGGSTEDLRPEEVLSGRSTPLARPRKEAVGQPLRSNRFGFRQGGITKTAKVGDVSVGAEQAFGAPADEKETAINNNALDKKSTNPVYNNQLPLIATQVSSTGVTTVVGAAGVPKAVTKQTVILTYQPQQYSVQERPRKFHDASSRNNSANRVHFAEPATPRGGFERTQTGGKFTLQTTQLPRPQYPALKVIDKNAKQVSVEDWLA</sequence>